<accession>A0A2T0RN71</accession>
<organism evidence="2 3">
    <name type="scientific">Aliiruegeria haliotis</name>
    <dbReference type="NCBI Taxonomy" id="1280846"/>
    <lineage>
        <taxon>Bacteria</taxon>
        <taxon>Pseudomonadati</taxon>
        <taxon>Pseudomonadota</taxon>
        <taxon>Alphaproteobacteria</taxon>
        <taxon>Rhodobacterales</taxon>
        <taxon>Roseobacteraceae</taxon>
        <taxon>Aliiruegeria</taxon>
    </lineage>
</organism>
<evidence type="ECO:0000256" key="1">
    <source>
        <dbReference type="SAM" id="Phobius"/>
    </source>
</evidence>
<dbReference type="RefSeq" id="WP_106205651.1">
    <property type="nucleotide sequence ID" value="NZ_PVTD01000006.1"/>
</dbReference>
<feature type="transmembrane region" description="Helical" evidence="1">
    <location>
        <begin position="251"/>
        <end position="270"/>
    </location>
</feature>
<keyword evidence="1" id="KW-0472">Membrane</keyword>
<dbReference type="AlphaFoldDB" id="A0A2T0RN71"/>
<dbReference type="Proteomes" id="UP000239480">
    <property type="component" value="Unassembled WGS sequence"/>
</dbReference>
<proteinExistence type="predicted"/>
<keyword evidence="1" id="KW-0812">Transmembrane</keyword>
<comment type="caution">
    <text evidence="2">The sequence shown here is derived from an EMBL/GenBank/DDBJ whole genome shotgun (WGS) entry which is preliminary data.</text>
</comment>
<dbReference type="Pfam" id="PF09948">
    <property type="entry name" value="PpoB2"/>
    <property type="match status" value="1"/>
</dbReference>
<feature type="transmembrane region" description="Helical" evidence="1">
    <location>
        <begin position="113"/>
        <end position="137"/>
    </location>
</feature>
<reference evidence="2 3" key="1">
    <citation type="submission" date="2018-03" db="EMBL/GenBank/DDBJ databases">
        <title>Genomic Encyclopedia of Archaeal and Bacterial Type Strains, Phase II (KMG-II): from individual species to whole genera.</title>
        <authorList>
            <person name="Goeker M."/>
        </authorList>
    </citation>
    <scope>NUCLEOTIDE SEQUENCE [LARGE SCALE GENOMIC DNA]</scope>
    <source>
        <strain evidence="2 3">DSM 29328</strain>
    </source>
</reference>
<feature type="transmembrane region" description="Helical" evidence="1">
    <location>
        <begin position="64"/>
        <end position="93"/>
    </location>
</feature>
<evidence type="ECO:0000313" key="2">
    <source>
        <dbReference type="EMBL" id="PRY22572.1"/>
    </source>
</evidence>
<protein>
    <submittedName>
        <fullName evidence="2">Putative metal-binding membrane protein</fullName>
    </submittedName>
</protein>
<gene>
    <name evidence="2" type="ORF">CLV78_106112</name>
</gene>
<feature type="transmembrane region" description="Helical" evidence="1">
    <location>
        <begin position="20"/>
        <end position="44"/>
    </location>
</feature>
<dbReference type="EMBL" id="PVTD01000006">
    <property type="protein sequence ID" value="PRY22572.1"/>
    <property type="molecule type" value="Genomic_DNA"/>
</dbReference>
<dbReference type="InterPro" id="IPR018688">
    <property type="entry name" value="PpoB2-like"/>
</dbReference>
<sequence>MQQVSVVERFLKRDRMLLGLLIGLLFVLAGIYTIVGVGMNMSALEMTAMRGMRDMAGPRTPGDWSLAYAGLVFLMWWVMMIAMMLPSIAPMVLLHSALARRCGRGQSTAATSLMFLCGYLAGWGGFALAATIAQWAMEWGGMVSPSMMTLIESVPGGVVLIAAGIFQFTSLKETCLEHCRSPVRFLTERGRAGAGGAFRMGVEHGSFCVTCCWGLMALLFVGGIMNLFWIVGLAAFVALERLSPVGPRLSRYAGAVLVIWGCLVIAASLWPHT</sequence>
<keyword evidence="1" id="KW-1133">Transmembrane helix</keyword>
<evidence type="ECO:0000313" key="3">
    <source>
        <dbReference type="Proteomes" id="UP000239480"/>
    </source>
</evidence>
<name>A0A2T0RN71_9RHOB</name>
<keyword evidence="3" id="KW-1185">Reference proteome</keyword>
<dbReference type="OrthoDB" id="164118at2"/>
<feature type="transmembrane region" description="Helical" evidence="1">
    <location>
        <begin position="213"/>
        <end position="239"/>
    </location>
</feature>